<comment type="caution">
    <text evidence="1">The sequence shown here is derived from an EMBL/GenBank/DDBJ whole genome shotgun (WGS) entry which is preliminary data.</text>
</comment>
<name>A0ACB8BMJ3_9AGAM</name>
<organism evidence="1 2">
    <name type="scientific">Leucogyrophana mollusca</name>
    <dbReference type="NCBI Taxonomy" id="85980"/>
    <lineage>
        <taxon>Eukaryota</taxon>
        <taxon>Fungi</taxon>
        <taxon>Dikarya</taxon>
        <taxon>Basidiomycota</taxon>
        <taxon>Agaricomycotina</taxon>
        <taxon>Agaricomycetes</taxon>
        <taxon>Agaricomycetidae</taxon>
        <taxon>Boletales</taxon>
        <taxon>Boletales incertae sedis</taxon>
        <taxon>Leucogyrophana</taxon>
    </lineage>
</organism>
<dbReference type="EMBL" id="MU266374">
    <property type="protein sequence ID" value="KAH7926954.1"/>
    <property type="molecule type" value="Genomic_DNA"/>
</dbReference>
<dbReference type="Proteomes" id="UP000790709">
    <property type="component" value="Unassembled WGS sequence"/>
</dbReference>
<proteinExistence type="predicted"/>
<keyword evidence="2" id="KW-1185">Reference proteome</keyword>
<evidence type="ECO:0000313" key="2">
    <source>
        <dbReference type="Proteomes" id="UP000790709"/>
    </source>
</evidence>
<evidence type="ECO:0000313" key="1">
    <source>
        <dbReference type="EMBL" id="KAH7926954.1"/>
    </source>
</evidence>
<gene>
    <name evidence="1" type="ORF">BV22DRAFT_1127737</name>
</gene>
<sequence>MSRFSLLSLTLFVCAAATLAQQQTYCNGQSYYDANTGAAGCCTTGVTWVNARAGTGYCGGGGGNGGNGGNSGNGGDGGGGGAWGNGGNGGNTGNGGNGGPGGWGNGGNGGNSGNGGNGGPGGWGNGGNGGTSGNGGNGGPAGWGNGGNGGNSGNGGNGGPGGWGNGGNGGNSGNGGNGGPGGLGNGGNGGNSGNGGNGGHGGLGGNGWGACGLNTSCTCANNPVCGKGNSLGIKYGHCYIISFGDGQQLGAVRESTQYQKGGFFTDIPFKVCASTSNCAPGGFVQRGQPFSLQDQHGLYNDPKSTKGWIDDSVGGGHLAFTLDPTHAGKFSGIPTCTDGECAILIHGEPSGGGLGFACPATQPGITIWGNPKTTQKLRFSEVTCDDYEVPLTSNIDPANAAYYQY</sequence>
<protein>
    <submittedName>
        <fullName evidence="1">Uncharacterized protein</fullName>
    </submittedName>
</protein>
<reference evidence="1" key="1">
    <citation type="journal article" date="2021" name="New Phytol.">
        <title>Evolutionary innovations through gain and loss of genes in the ectomycorrhizal Boletales.</title>
        <authorList>
            <person name="Wu G."/>
            <person name="Miyauchi S."/>
            <person name="Morin E."/>
            <person name="Kuo A."/>
            <person name="Drula E."/>
            <person name="Varga T."/>
            <person name="Kohler A."/>
            <person name="Feng B."/>
            <person name="Cao Y."/>
            <person name="Lipzen A."/>
            <person name="Daum C."/>
            <person name="Hundley H."/>
            <person name="Pangilinan J."/>
            <person name="Johnson J."/>
            <person name="Barry K."/>
            <person name="LaButti K."/>
            <person name="Ng V."/>
            <person name="Ahrendt S."/>
            <person name="Min B."/>
            <person name="Choi I.G."/>
            <person name="Park H."/>
            <person name="Plett J.M."/>
            <person name="Magnuson J."/>
            <person name="Spatafora J.W."/>
            <person name="Nagy L.G."/>
            <person name="Henrissat B."/>
            <person name="Grigoriev I.V."/>
            <person name="Yang Z.L."/>
            <person name="Xu J."/>
            <person name="Martin F.M."/>
        </authorList>
    </citation>
    <scope>NUCLEOTIDE SEQUENCE</scope>
    <source>
        <strain evidence="1">KUC20120723A-06</strain>
    </source>
</reference>
<accession>A0ACB8BMJ3</accession>